<evidence type="ECO:0000256" key="1">
    <source>
        <dbReference type="SAM" id="MobiDB-lite"/>
    </source>
</evidence>
<dbReference type="EMBL" id="BTSY01000001">
    <property type="protein sequence ID" value="GMT11933.1"/>
    <property type="molecule type" value="Genomic_DNA"/>
</dbReference>
<protein>
    <recommendedName>
        <fullName evidence="4">Ribosomal protein</fullName>
    </recommendedName>
</protein>
<sequence length="250" mass="28142">VVKVDAHRMLRSTQMRQLRLVLLDIALRCRVRHTASEAIDHADRLLNTRLARSRTLVLQHRHLALCKFRVALCPPLLPSVAVIVHHAAVVDLGREVRALVHNRPVRFVRQEHCKFVIGAALPLIARNGCRTERKRRRENQRPSSLVEARECGTEATVAEQAAQSVVTILLFTNCFTLNRKSISIRLLRRHCHGFSLAEVGSLAHSNFGEEGEPLATRGKCRNGGRRRGEKGGEKFAWALLSLRHSIQLAP</sequence>
<dbReference type="AlphaFoldDB" id="A0AAV5V0H6"/>
<evidence type="ECO:0008006" key="4">
    <source>
        <dbReference type="Google" id="ProtNLM"/>
    </source>
</evidence>
<evidence type="ECO:0000313" key="2">
    <source>
        <dbReference type="EMBL" id="GMT11933.1"/>
    </source>
</evidence>
<dbReference type="Proteomes" id="UP001432322">
    <property type="component" value="Unassembled WGS sequence"/>
</dbReference>
<gene>
    <name evidence="2" type="ORF">PFISCL1PPCAC_3231</name>
</gene>
<feature type="region of interest" description="Disordered" evidence="1">
    <location>
        <begin position="210"/>
        <end position="229"/>
    </location>
</feature>
<feature type="non-terminal residue" evidence="2">
    <location>
        <position position="250"/>
    </location>
</feature>
<proteinExistence type="predicted"/>
<feature type="compositionally biased region" description="Basic residues" evidence="1">
    <location>
        <begin position="218"/>
        <end position="228"/>
    </location>
</feature>
<evidence type="ECO:0000313" key="3">
    <source>
        <dbReference type="Proteomes" id="UP001432322"/>
    </source>
</evidence>
<name>A0AAV5V0H6_9BILA</name>
<feature type="non-terminal residue" evidence="2">
    <location>
        <position position="1"/>
    </location>
</feature>
<accession>A0AAV5V0H6</accession>
<organism evidence="2 3">
    <name type="scientific">Pristionchus fissidentatus</name>
    <dbReference type="NCBI Taxonomy" id="1538716"/>
    <lineage>
        <taxon>Eukaryota</taxon>
        <taxon>Metazoa</taxon>
        <taxon>Ecdysozoa</taxon>
        <taxon>Nematoda</taxon>
        <taxon>Chromadorea</taxon>
        <taxon>Rhabditida</taxon>
        <taxon>Rhabditina</taxon>
        <taxon>Diplogasteromorpha</taxon>
        <taxon>Diplogasteroidea</taxon>
        <taxon>Neodiplogasteridae</taxon>
        <taxon>Pristionchus</taxon>
    </lineage>
</organism>
<comment type="caution">
    <text evidence="2">The sequence shown here is derived from an EMBL/GenBank/DDBJ whole genome shotgun (WGS) entry which is preliminary data.</text>
</comment>
<reference evidence="2" key="1">
    <citation type="submission" date="2023-10" db="EMBL/GenBank/DDBJ databases">
        <title>Genome assembly of Pristionchus species.</title>
        <authorList>
            <person name="Yoshida K."/>
            <person name="Sommer R.J."/>
        </authorList>
    </citation>
    <scope>NUCLEOTIDE SEQUENCE</scope>
    <source>
        <strain evidence="2">RS5133</strain>
    </source>
</reference>
<keyword evidence="3" id="KW-1185">Reference proteome</keyword>